<gene>
    <name evidence="4" type="ORF">SAMN05660733_05409</name>
</gene>
<dbReference type="PROSITE" id="PS51462">
    <property type="entry name" value="NUDIX"/>
    <property type="match status" value="1"/>
</dbReference>
<name>A0A1W2FB12_9PSEU</name>
<evidence type="ECO:0000313" key="5">
    <source>
        <dbReference type="Proteomes" id="UP000192840"/>
    </source>
</evidence>
<keyword evidence="2" id="KW-0378">Hydrolase</keyword>
<dbReference type="Pfam" id="PF00293">
    <property type="entry name" value="NUDIX"/>
    <property type="match status" value="1"/>
</dbReference>
<protein>
    <submittedName>
        <fullName evidence="4">NUDIX domain-containing protein</fullName>
    </submittedName>
</protein>
<comment type="cofactor">
    <cofactor evidence="1">
        <name>Mg(2+)</name>
        <dbReference type="ChEBI" id="CHEBI:18420"/>
    </cofactor>
</comment>
<evidence type="ECO:0000256" key="2">
    <source>
        <dbReference type="ARBA" id="ARBA00022801"/>
    </source>
</evidence>
<dbReference type="EMBL" id="FWYC01000013">
    <property type="protein sequence ID" value="SMD19081.1"/>
    <property type="molecule type" value="Genomic_DNA"/>
</dbReference>
<dbReference type="OrthoDB" id="4523834at2"/>
<dbReference type="Gene3D" id="3.90.79.10">
    <property type="entry name" value="Nucleoside Triphosphate Pyrophosphohydrolase"/>
    <property type="match status" value="1"/>
</dbReference>
<sequence>MDLVHDWTGRTATALQRALRESNETFAATLGISPRTVAKWHAEPNSQPRHETQQLLDRVLERASAAVRARFAVELTPQEPPEQPPATSDSGHALRVAIAVVVSDGNVLMVQRREDNGSSSWQFPAGMIKPRASAETTAIRETLSETGVHCRVTRHLGSRLHPITQVYCEYLLCEYLGGEAQNMDVVENVSVIWTPSDRLTRFIPAETIFPPIMDALEVRNSE</sequence>
<dbReference type="RefSeq" id="WP_084401932.1">
    <property type="nucleotide sequence ID" value="NZ_FWYC01000013.1"/>
</dbReference>
<dbReference type="PANTHER" id="PTHR43046:SF14">
    <property type="entry name" value="MUTT_NUDIX FAMILY PROTEIN"/>
    <property type="match status" value="1"/>
</dbReference>
<dbReference type="InterPro" id="IPR000086">
    <property type="entry name" value="NUDIX_hydrolase_dom"/>
</dbReference>
<dbReference type="STRING" id="40571.SAMN05660733_05409"/>
<reference evidence="5" key="1">
    <citation type="submission" date="2017-04" db="EMBL/GenBank/DDBJ databases">
        <authorList>
            <person name="Varghese N."/>
            <person name="Submissions S."/>
        </authorList>
    </citation>
    <scope>NUCLEOTIDE SEQUENCE [LARGE SCALE GENOMIC DNA]</scope>
    <source>
        <strain evidence="5">DSM 44073</strain>
    </source>
</reference>
<dbReference type="AlphaFoldDB" id="A0A1W2FB12"/>
<dbReference type="GO" id="GO:0016787">
    <property type="term" value="F:hydrolase activity"/>
    <property type="evidence" value="ECO:0007669"/>
    <property type="project" value="UniProtKB-KW"/>
</dbReference>
<dbReference type="InterPro" id="IPR015797">
    <property type="entry name" value="NUDIX_hydrolase-like_dom_sf"/>
</dbReference>
<keyword evidence="5" id="KW-1185">Reference proteome</keyword>
<dbReference type="SUPFAM" id="SSF55811">
    <property type="entry name" value="Nudix"/>
    <property type="match status" value="1"/>
</dbReference>
<dbReference type="Proteomes" id="UP000192840">
    <property type="component" value="Unassembled WGS sequence"/>
</dbReference>
<evidence type="ECO:0000256" key="1">
    <source>
        <dbReference type="ARBA" id="ARBA00001946"/>
    </source>
</evidence>
<accession>A0A1W2FB12</accession>
<dbReference type="PANTHER" id="PTHR43046">
    <property type="entry name" value="GDP-MANNOSE MANNOSYL HYDROLASE"/>
    <property type="match status" value="1"/>
</dbReference>
<proteinExistence type="predicted"/>
<organism evidence="4 5">
    <name type="scientific">Lentzea albidocapillata</name>
    <dbReference type="NCBI Taxonomy" id="40571"/>
    <lineage>
        <taxon>Bacteria</taxon>
        <taxon>Bacillati</taxon>
        <taxon>Actinomycetota</taxon>
        <taxon>Actinomycetes</taxon>
        <taxon>Pseudonocardiales</taxon>
        <taxon>Pseudonocardiaceae</taxon>
        <taxon>Lentzea</taxon>
    </lineage>
</organism>
<feature type="domain" description="Nudix hydrolase" evidence="3">
    <location>
        <begin position="91"/>
        <end position="217"/>
    </location>
</feature>
<dbReference type="CDD" id="cd02883">
    <property type="entry name" value="NUDIX_Hydrolase"/>
    <property type="match status" value="1"/>
</dbReference>
<evidence type="ECO:0000259" key="3">
    <source>
        <dbReference type="PROSITE" id="PS51462"/>
    </source>
</evidence>
<evidence type="ECO:0000313" key="4">
    <source>
        <dbReference type="EMBL" id="SMD19081.1"/>
    </source>
</evidence>